<feature type="transmembrane region" description="Helical" evidence="5">
    <location>
        <begin position="236"/>
        <end position="255"/>
    </location>
</feature>
<dbReference type="Pfam" id="PF01040">
    <property type="entry name" value="UbiA"/>
    <property type="match status" value="1"/>
</dbReference>
<dbReference type="InParanoid" id="B8M432"/>
<dbReference type="OMA" id="MWICKIF"/>
<dbReference type="PANTHER" id="PTHR42723">
    <property type="entry name" value="CHLOROPHYLL SYNTHASE"/>
    <property type="match status" value="1"/>
</dbReference>
<dbReference type="PANTHER" id="PTHR42723:SF1">
    <property type="entry name" value="CHLOROPHYLL SYNTHASE, CHLOROPLASTIC"/>
    <property type="match status" value="1"/>
</dbReference>
<dbReference type="CDD" id="cd13965">
    <property type="entry name" value="PT_UbiA_3"/>
    <property type="match status" value="1"/>
</dbReference>
<feature type="transmembrane region" description="Helical" evidence="5">
    <location>
        <begin position="261"/>
        <end position="283"/>
    </location>
</feature>
<dbReference type="PhylomeDB" id="B8M432"/>
<evidence type="ECO:0000256" key="3">
    <source>
        <dbReference type="ARBA" id="ARBA00022989"/>
    </source>
</evidence>
<keyword evidence="7" id="KW-1185">Reference proteome</keyword>
<dbReference type="InterPro" id="IPR000537">
    <property type="entry name" value="UbiA_prenyltransferase"/>
</dbReference>
<dbReference type="RefSeq" id="XP_002481209.1">
    <property type="nucleotide sequence ID" value="XM_002481164.1"/>
</dbReference>
<name>B8M432_TALSN</name>
<keyword evidence="2 5" id="KW-0812">Transmembrane</keyword>
<gene>
    <name evidence="6" type="ORF">TSTA_039700</name>
</gene>
<keyword evidence="4 5" id="KW-0472">Membrane</keyword>
<dbReference type="VEuPathDB" id="FungiDB:TSTA_039700"/>
<evidence type="ECO:0000256" key="5">
    <source>
        <dbReference type="SAM" id="Phobius"/>
    </source>
</evidence>
<dbReference type="GO" id="GO:0016020">
    <property type="term" value="C:membrane"/>
    <property type="evidence" value="ECO:0007669"/>
    <property type="project" value="UniProtKB-SubCell"/>
</dbReference>
<dbReference type="InterPro" id="IPR044878">
    <property type="entry name" value="UbiA_sf"/>
</dbReference>
<dbReference type="OrthoDB" id="434972at2759"/>
<keyword evidence="6" id="KW-0808">Transferase</keyword>
<dbReference type="InterPro" id="IPR050475">
    <property type="entry name" value="Prenyltransferase_related"/>
</dbReference>
<organism evidence="6 7">
    <name type="scientific">Talaromyces stipitatus (strain ATCC 10500 / CBS 375.48 / QM 6759 / NRRL 1006)</name>
    <name type="common">Penicillium stipitatum</name>
    <dbReference type="NCBI Taxonomy" id="441959"/>
    <lineage>
        <taxon>Eukaryota</taxon>
        <taxon>Fungi</taxon>
        <taxon>Dikarya</taxon>
        <taxon>Ascomycota</taxon>
        <taxon>Pezizomycotina</taxon>
        <taxon>Eurotiomycetes</taxon>
        <taxon>Eurotiomycetidae</taxon>
        <taxon>Eurotiales</taxon>
        <taxon>Trichocomaceae</taxon>
        <taxon>Talaromyces</taxon>
        <taxon>Talaromyces sect. Talaromyces</taxon>
    </lineage>
</organism>
<evidence type="ECO:0000313" key="6">
    <source>
        <dbReference type="EMBL" id="EED20775.1"/>
    </source>
</evidence>
<keyword evidence="3 5" id="KW-1133">Transmembrane helix</keyword>
<reference evidence="7" key="1">
    <citation type="journal article" date="2015" name="Genome Announc.">
        <title>Genome sequence of the AIDS-associated pathogen Penicillium marneffei (ATCC18224) and its near taxonomic relative Talaromyces stipitatus (ATCC10500).</title>
        <authorList>
            <person name="Nierman W.C."/>
            <person name="Fedorova-Abrams N.D."/>
            <person name="Andrianopoulos A."/>
        </authorList>
    </citation>
    <scope>NUCLEOTIDE SEQUENCE [LARGE SCALE GENOMIC DNA]</scope>
    <source>
        <strain evidence="7">ATCC 10500 / CBS 375.48 / QM 6759 / NRRL 1006</strain>
    </source>
</reference>
<evidence type="ECO:0000256" key="4">
    <source>
        <dbReference type="ARBA" id="ARBA00023136"/>
    </source>
</evidence>
<evidence type="ECO:0000256" key="2">
    <source>
        <dbReference type="ARBA" id="ARBA00022692"/>
    </source>
</evidence>
<dbReference type="GO" id="GO:0016765">
    <property type="term" value="F:transferase activity, transferring alkyl or aryl (other than methyl) groups"/>
    <property type="evidence" value="ECO:0007669"/>
    <property type="project" value="InterPro"/>
</dbReference>
<dbReference type="Gene3D" id="1.10.357.140">
    <property type="entry name" value="UbiA prenyltransferase"/>
    <property type="match status" value="1"/>
</dbReference>
<sequence length="313" mass="35198">MATTMEKVWEIAKNEAKLCYGFIRRDVSMGMLPIPVFTTASLLYRNASGEEIAVAIASAYPNLARFIGVLLTFRKETLLLGLLYLYSFVVGNQICGVQEDQINKPDRPIAAGATTLKAARIRWAVLTILYFSYGCYLGVGIWSAMWIAISFAHNFLSFGDFGPTKDMCIGLGCIAQLTAAWLIGGAPYEVGWNWIKIIALYTLFPIPLQDLRDVPGDLAVGRRTTPILMGDMPCRIYISLGVFISQFLLIKYRILDYRLDWSTVTLSSVLGFLALTVIFRLFAFRDVKSDRYSYRLYTVIYLFQPLSACITLR</sequence>
<feature type="transmembrane region" description="Helical" evidence="5">
    <location>
        <begin position="123"/>
        <end position="149"/>
    </location>
</feature>
<evidence type="ECO:0000256" key="1">
    <source>
        <dbReference type="ARBA" id="ARBA00004141"/>
    </source>
</evidence>
<evidence type="ECO:0000313" key="7">
    <source>
        <dbReference type="Proteomes" id="UP000001745"/>
    </source>
</evidence>
<dbReference type="AlphaFoldDB" id="B8M432"/>
<dbReference type="Proteomes" id="UP000001745">
    <property type="component" value="Unassembled WGS sequence"/>
</dbReference>
<dbReference type="eggNOG" id="ENOG502SVDE">
    <property type="taxonomic scope" value="Eukaryota"/>
</dbReference>
<feature type="transmembrane region" description="Helical" evidence="5">
    <location>
        <begin position="169"/>
        <end position="188"/>
    </location>
</feature>
<protein>
    <submittedName>
        <fullName evidence="6">UbiA prenyltransferase family protein</fullName>
    </submittedName>
</protein>
<comment type="subcellular location">
    <subcellularLocation>
        <location evidence="1">Membrane</location>
        <topology evidence="1">Multi-pass membrane protein</topology>
    </subcellularLocation>
</comment>
<dbReference type="EMBL" id="EQ962654">
    <property type="protein sequence ID" value="EED20775.1"/>
    <property type="molecule type" value="Genomic_DNA"/>
</dbReference>
<proteinExistence type="predicted"/>
<accession>B8M432</accession>
<dbReference type="HOGENOM" id="CLU_063928_1_0_1"/>
<dbReference type="GeneID" id="8109308"/>